<evidence type="ECO:0000256" key="6">
    <source>
        <dbReference type="ARBA" id="ARBA00023242"/>
    </source>
</evidence>
<evidence type="ECO:0000313" key="8">
    <source>
        <dbReference type="EMBL" id="PHT50153.1"/>
    </source>
</evidence>
<organism evidence="8 9">
    <name type="scientific">Capsicum baccatum</name>
    <name type="common">Peruvian pepper</name>
    <dbReference type="NCBI Taxonomy" id="33114"/>
    <lineage>
        <taxon>Eukaryota</taxon>
        <taxon>Viridiplantae</taxon>
        <taxon>Streptophyta</taxon>
        <taxon>Embryophyta</taxon>
        <taxon>Tracheophyta</taxon>
        <taxon>Spermatophyta</taxon>
        <taxon>Magnoliopsida</taxon>
        <taxon>eudicotyledons</taxon>
        <taxon>Gunneridae</taxon>
        <taxon>Pentapetalae</taxon>
        <taxon>asterids</taxon>
        <taxon>lamiids</taxon>
        <taxon>Solanales</taxon>
        <taxon>Solanaceae</taxon>
        <taxon>Solanoideae</taxon>
        <taxon>Capsiceae</taxon>
        <taxon>Capsicum</taxon>
    </lineage>
</organism>
<reference evidence="9" key="2">
    <citation type="journal article" date="2017" name="J. Anim. Genet.">
        <title>Multiple reference genome sequences of hot pepper reveal the massive evolution of plant disease resistance genes by retroduplication.</title>
        <authorList>
            <person name="Kim S."/>
            <person name="Park J."/>
            <person name="Yeom S.-I."/>
            <person name="Kim Y.-M."/>
            <person name="Seo E."/>
            <person name="Kim K.-T."/>
            <person name="Kim M.-S."/>
            <person name="Lee J.M."/>
            <person name="Cheong K."/>
            <person name="Shin H.-S."/>
            <person name="Kim S.-B."/>
            <person name="Han K."/>
            <person name="Lee J."/>
            <person name="Park M."/>
            <person name="Lee H.-A."/>
            <person name="Lee H.-Y."/>
            <person name="Lee Y."/>
            <person name="Oh S."/>
            <person name="Lee J.H."/>
            <person name="Choi E."/>
            <person name="Choi E."/>
            <person name="Lee S.E."/>
            <person name="Jeon J."/>
            <person name="Kim H."/>
            <person name="Choi G."/>
            <person name="Song H."/>
            <person name="Lee J."/>
            <person name="Lee S.-C."/>
            <person name="Kwon J.-K."/>
            <person name="Lee H.-Y."/>
            <person name="Koo N."/>
            <person name="Hong Y."/>
            <person name="Kim R.W."/>
            <person name="Kang W.-H."/>
            <person name="Huh J.H."/>
            <person name="Kang B.-C."/>
            <person name="Yang T.-J."/>
            <person name="Lee Y.-H."/>
            <person name="Bennetzen J.L."/>
            <person name="Choi D."/>
        </authorList>
    </citation>
    <scope>NUCLEOTIDE SEQUENCE [LARGE SCALE GENOMIC DNA]</scope>
    <source>
        <strain evidence="9">cv. PBC81</strain>
    </source>
</reference>
<dbReference type="OrthoDB" id="407555at2759"/>
<dbReference type="InterPro" id="IPR013783">
    <property type="entry name" value="Ig-like_fold"/>
</dbReference>
<dbReference type="InterPro" id="IPR036770">
    <property type="entry name" value="Ankyrin_rpt-contain_sf"/>
</dbReference>
<keyword evidence="4" id="KW-0010">Activator</keyword>
<dbReference type="CDD" id="cd00102">
    <property type="entry name" value="IPT"/>
    <property type="match status" value="1"/>
</dbReference>
<protein>
    <submittedName>
        <fullName evidence="8">Calmodulin-binding transcription activator 2</fullName>
    </submittedName>
</protein>
<dbReference type="Pfam" id="PF01833">
    <property type="entry name" value="TIG"/>
    <property type="match status" value="1"/>
</dbReference>
<comment type="subcellular location">
    <subcellularLocation>
        <location evidence="1">Nucleus</location>
    </subcellularLocation>
</comment>
<evidence type="ECO:0000256" key="4">
    <source>
        <dbReference type="ARBA" id="ARBA00023159"/>
    </source>
</evidence>
<evidence type="ECO:0000256" key="1">
    <source>
        <dbReference type="ARBA" id="ARBA00004123"/>
    </source>
</evidence>
<evidence type="ECO:0000256" key="5">
    <source>
        <dbReference type="ARBA" id="ARBA00023163"/>
    </source>
</evidence>
<dbReference type="PANTHER" id="PTHR23335">
    <property type="entry name" value="CALMODULIN-BINDING TRANSCRIPTION ACTIVATOR CAMTA"/>
    <property type="match status" value="1"/>
</dbReference>
<evidence type="ECO:0000259" key="7">
    <source>
        <dbReference type="PROSITE" id="PS51437"/>
    </source>
</evidence>
<dbReference type="Gene3D" id="2.60.40.10">
    <property type="entry name" value="Immunoglobulins"/>
    <property type="match status" value="1"/>
</dbReference>
<dbReference type="SUPFAM" id="SSF48403">
    <property type="entry name" value="Ankyrin repeat"/>
    <property type="match status" value="1"/>
</dbReference>
<evidence type="ECO:0000256" key="2">
    <source>
        <dbReference type="ARBA" id="ARBA00008267"/>
    </source>
</evidence>
<dbReference type="GO" id="GO:0005634">
    <property type="term" value="C:nucleus"/>
    <property type="evidence" value="ECO:0007669"/>
    <property type="project" value="UniProtKB-SubCell"/>
</dbReference>
<dbReference type="SMART" id="SM01076">
    <property type="entry name" value="CG-1"/>
    <property type="match status" value="1"/>
</dbReference>
<evidence type="ECO:0000313" key="9">
    <source>
        <dbReference type="Proteomes" id="UP000224567"/>
    </source>
</evidence>
<accession>A0A2G2WY48</accession>
<dbReference type="GO" id="GO:0006357">
    <property type="term" value="P:regulation of transcription by RNA polymerase II"/>
    <property type="evidence" value="ECO:0007669"/>
    <property type="project" value="TreeGrafter"/>
</dbReference>
<dbReference type="PROSITE" id="PS51437">
    <property type="entry name" value="CG_1"/>
    <property type="match status" value="1"/>
</dbReference>
<keyword evidence="3" id="KW-0040">ANK repeat</keyword>
<dbReference type="InterPro" id="IPR002909">
    <property type="entry name" value="IPT_dom"/>
</dbReference>
<dbReference type="PANTHER" id="PTHR23335:SF19">
    <property type="entry name" value="CALMODULIN-BINDING TRANSCRIPTION ACTIVATOR 4-LIKE ISOFORM X1"/>
    <property type="match status" value="1"/>
</dbReference>
<dbReference type="InterPro" id="IPR005559">
    <property type="entry name" value="CG-1_dom"/>
</dbReference>
<feature type="domain" description="CG-1" evidence="7">
    <location>
        <begin position="1"/>
        <end position="103"/>
    </location>
</feature>
<keyword evidence="9" id="KW-1185">Reference proteome</keyword>
<dbReference type="GO" id="GO:0003712">
    <property type="term" value="F:transcription coregulator activity"/>
    <property type="evidence" value="ECO:0007669"/>
    <property type="project" value="TreeGrafter"/>
</dbReference>
<gene>
    <name evidence="8" type="ORF">CQW23_09900</name>
</gene>
<dbReference type="Proteomes" id="UP000224567">
    <property type="component" value="Unassembled WGS sequence"/>
</dbReference>
<dbReference type="InterPro" id="IPR014756">
    <property type="entry name" value="Ig_E-set"/>
</dbReference>
<keyword evidence="5" id="KW-0804">Transcription</keyword>
<sequence length="530" mass="59545">MLCYTAILQKWLLSPGGSMFLFNKRVLRYFRKDGHSWRKRKDGKTVGEAHEHLKVGNSEALNCYYEHGEKNFNFQGRSYWMLDPAYEHIVLVHYRDITEGMQIAAFMSQSSPISSTFSLSPSLYSTQHPGFTVVGSESYQQYQNESCPGYREICSDALINSNGMKISDITRRTEGVSSSPRVEISQALQRLEEQLSLNDDSSAETYPLYSEIKNSNDAENLIHDKSSVVQFQDNSNNLLLLPHSGESSESQHQLLNLDANMWKEMLDHCRSSPAALSQAKRFEKLDENIGISSEADMSLTIVQKQKFTIHDISPDWGYASEETKIVIVGSYLCSPSEYTWTCMFGDIEVPVQIIKEGAIRCQAPPHLPGKVTLCVTTGNGVSCSEMLLSDSSMQKGYGSESTTDILENSKAKEDSWSQVIESLLFGTPTSIITVDWLLQELLKNKLQQWLSSKLQVKDNEMSYSLSRKEQGITHMIAGLGFEWALHPILNAGVSANFRDISDWTALHWAARFGSAVATVIPLQCQMLILF</sequence>
<dbReference type="Gene3D" id="1.25.40.20">
    <property type="entry name" value="Ankyrin repeat-containing domain"/>
    <property type="match status" value="1"/>
</dbReference>
<keyword evidence="6" id="KW-0539">Nucleus</keyword>
<proteinExistence type="inferred from homology"/>
<dbReference type="GO" id="GO:0003690">
    <property type="term" value="F:double-stranded DNA binding"/>
    <property type="evidence" value="ECO:0007669"/>
    <property type="project" value="TreeGrafter"/>
</dbReference>
<evidence type="ECO:0000256" key="3">
    <source>
        <dbReference type="ARBA" id="ARBA00023043"/>
    </source>
</evidence>
<dbReference type="EMBL" id="MLFT02000004">
    <property type="protein sequence ID" value="PHT50153.1"/>
    <property type="molecule type" value="Genomic_DNA"/>
</dbReference>
<reference evidence="8 9" key="1">
    <citation type="journal article" date="2017" name="Genome Biol.">
        <title>New reference genome sequences of hot pepper reveal the massive evolution of plant disease-resistance genes by retroduplication.</title>
        <authorList>
            <person name="Kim S."/>
            <person name="Park J."/>
            <person name="Yeom S.I."/>
            <person name="Kim Y.M."/>
            <person name="Seo E."/>
            <person name="Kim K.T."/>
            <person name="Kim M.S."/>
            <person name="Lee J.M."/>
            <person name="Cheong K."/>
            <person name="Shin H.S."/>
            <person name="Kim S.B."/>
            <person name="Han K."/>
            <person name="Lee J."/>
            <person name="Park M."/>
            <person name="Lee H.A."/>
            <person name="Lee H.Y."/>
            <person name="Lee Y."/>
            <person name="Oh S."/>
            <person name="Lee J.H."/>
            <person name="Choi E."/>
            <person name="Choi E."/>
            <person name="Lee S.E."/>
            <person name="Jeon J."/>
            <person name="Kim H."/>
            <person name="Choi G."/>
            <person name="Song H."/>
            <person name="Lee J."/>
            <person name="Lee S.C."/>
            <person name="Kwon J.K."/>
            <person name="Lee H.Y."/>
            <person name="Koo N."/>
            <person name="Hong Y."/>
            <person name="Kim R.W."/>
            <person name="Kang W.H."/>
            <person name="Huh J.H."/>
            <person name="Kang B.C."/>
            <person name="Yang T.J."/>
            <person name="Lee Y.H."/>
            <person name="Bennetzen J.L."/>
            <person name="Choi D."/>
        </authorList>
    </citation>
    <scope>NUCLEOTIDE SEQUENCE [LARGE SCALE GENOMIC DNA]</scope>
    <source>
        <strain evidence="9">cv. PBC81</strain>
    </source>
</reference>
<dbReference type="AlphaFoldDB" id="A0A2G2WY48"/>
<dbReference type="Pfam" id="PF03859">
    <property type="entry name" value="CG-1"/>
    <property type="match status" value="1"/>
</dbReference>
<name>A0A2G2WY48_CAPBA</name>
<comment type="similarity">
    <text evidence="2">Belongs to the CAMTA family.</text>
</comment>
<dbReference type="SUPFAM" id="SSF81296">
    <property type="entry name" value="E set domains"/>
    <property type="match status" value="1"/>
</dbReference>
<comment type="caution">
    <text evidence="8">The sequence shown here is derived from an EMBL/GenBank/DDBJ whole genome shotgun (WGS) entry which is preliminary data.</text>
</comment>